<accession>A0A8X8AWM3</accession>
<gene>
    <name evidence="1" type="ORF">Bca52824_017727</name>
</gene>
<protein>
    <submittedName>
        <fullName evidence="1">Uncharacterized protein</fullName>
    </submittedName>
</protein>
<keyword evidence="2" id="KW-1185">Reference proteome</keyword>
<dbReference type="EMBL" id="JAAMPC010000004">
    <property type="protein sequence ID" value="KAG2314605.1"/>
    <property type="molecule type" value="Genomic_DNA"/>
</dbReference>
<reference evidence="1 2" key="1">
    <citation type="submission" date="2020-02" db="EMBL/GenBank/DDBJ databases">
        <authorList>
            <person name="Ma Q."/>
            <person name="Huang Y."/>
            <person name="Song X."/>
            <person name="Pei D."/>
        </authorList>
    </citation>
    <scope>NUCLEOTIDE SEQUENCE [LARGE SCALE GENOMIC DNA]</scope>
    <source>
        <strain evidence="1">Sxm20200214</strain>
        <tissue evidence="1">Leaf</tissue>
    </source>
</reference>
<proteinExistence type="predicted"/>
<evidence type="ECO:0000313" key="1">
    <source>
        <dbReference type="EMBL" id="KAG2314605.1"/>
    </source>
</evidence>
<organism evidence="1 2">
    <name type="scientific">Brassica carinata</name>
    <name type="common">Ethiopian mustard</name>
    <name type="synonym">Abyssinian cabbage</name>
    <dbReference type="NCBI Taxonomy" id="52824"/>
    <lineage>
        <taxon>Eukaryota</taxon>
        <taxon>Viridiplantae</taxon>
        <taxon>Streptophyta</taxon>
        <taxon>Embryophyta</taxon>
        <taxon>Tracheophyta</taxon>
        <taxon>Spermatophyta</taxon>
        <taxon>Magnoliopsida</taxon>
        <taxon>eudicotyledons</taxon>
        <taxon>Gunneridae</taxon>
        <taxon>Pentapetalae</taxon>
        <taxon>rosids</taxon>
        <taxon>malvids</taxon>
        <taxon>Brassicales</taxon>
        <taxon>Brassicaceae</taxon>
        <taxon>Brassiceae</taxon>
        <taxon>Brassica</taxon>
    </lineage>
</organism>
<comment type="caution">
    <text evidence="1">The sequence shown here is derived from an EMBL/GenBank/DDBJ whole genome shotgun (WGS) entry which is preliminary data.</text>
</comment>
<dbReference type="Proteomes" id="UP000886595">
    <property type="component" value="Unassembled WGS sequence"/>
</dbReference>
<name>A0A8X8AWM3_BRACI</name>
<sequence>MNLSHGVTDPRLRHRLLQAATKGPSFHGEFFTSGIKLTSMFLAVIDSSRRSFPTCRALQRSSGCLSSPSWSGTVGIEAASDVVKLHRRHPCSFLSS</sequence>
<evidence type="ECO:0000313" key="2">
    <source>
        <dbReference type="Proteomes" id="UP000886595"/>
    </source>
</evidence>
<dbReference type="AlphaFoldDB" id="A0A8X8AWM3"/>